<evidence type="ECO:0000313" key="1">
    <source>
        <dbReference type="EMBL" id="TRY12870.1"/>
    </source>
</evidence>
<keyword evidence="2" id="KW-1185">Reference proteome</keyword>
<dbReference type="EMBL" id="VKGK01000026">
    <property type="protein sequence ID" value="TRY12870.1"/>
    <property type="molecule type" value="Genomic_DNA"/>
</dbReference>
<dbReference type="Proteomes" id="UP000318126">
    <property type="component" value="Unassembled WGS sequence"/>
</dbReference>
<gene>
    <name evidence="1" type="ORF">FN961_18785</name>
</gene>
<evidence type="ECO:0000313" key="2">
    <source>
        <dbReference type="Proteomes" id="UP000318126"/>
    </source>
</evidence>
<proteinExistence type="predicted"/>
<dbReference type="OrthoDB" id="6267298at2"/>
<comment type="caution">
    <text evidence="1">The sequence shown here is derived from an EMBL/GenBank/DDBJ whole genome shotgun (WGS) entry which is preliminary data.</text>
</comment>
<dbReference type="AlphaFoldDB" id="A0A553JK86"/>
<organism evidence="1 2">
    <name type="scientific">Shewanella hanedai</name>
    <name type="common">Alteromonas hanedai</name>
    <dbReference type="NCBI Taxonomy" id="25"/>
    <lineage>
        <taxon>Bacteria</taxon>
        <taxon>Pseudomonadati</taxon>
        <taxon>Pseudomonadota</taxon>
        <taxon>Gammaproteobacteria</taxon>
        <taxon>Alteromonadales</taxon>
        <taxon>Shewanellaceae</taxon>
        <taxon>Shewanella</taxon>
    </lineage>
</organism>
<protein>
    <submittedName>
        <fullName evidence="1">Uncharacterized protein</fullName>
    </submittedName>
</protein>
<name>A0A553JK86_SHEHA</name>
<sequence>MCGWQHLTLKLLNTNQYKDLIAQREFSGPEARSLIAPALMTFTTSMWLATSEEHSYSTVKLANTGSEPLKLACKECFWLPISALNELTREQPLCHPFALN</sequence>
<reference evidence="2" key="1">
    <citation type="submission" date="2019-07" db="EMBL/GenBank/DDBJ databases">
        <title>Shewanella sp. YLB-08 draft genomic sequence.</title>
        <authorList>
            <person name="Yu L."/>
        </authorList>
    </citation>
    <scope>NUCLEOTIDE SEQUENCE [LARGE SCALE GENOMIC DNA]</scope>
    <source>
        <strain evidence="2">JCM 20706</strain>
    </source>
</reference>
<accession>A0A553JK86</accession>